<evidence type="ECO:0000256" key="1">
    <source>
        <dbReference type="SAM" id="MobiDB-lite"/>
    </source>
</evidence>
<reference evidence="4" key="1">
    <citation type="submission" date="2016-10" db="EMBL/GenBank/DDBJ databases">
        <authorList>
            <person name="Varghese N."/>
            <person name="Submissions S."/>
        </authorList>
    </citation>
    <scope>NUCLEOTIDE SEQUENCE [LARGE SCALE GENOMIC DNA]</scope>
    <source>
        <strain evidence="4">DSM 16477</strain>
    </source>
</reference>
<name>A0A1G7S9W8_9RHOB</name>
<dbReference type="InterPro" id="IPR013783">
    <property type="entry name" value="Ig-like_fold"/>
</dbReference>
<evidence type="ECO:0000313" key="4">
    <source>
        <dbReference type="Proteomes" id="UP000199399"/>
    </source>
</evidence>
<dbReference type="OrthoDB" id="7710585at2"/>
<gene>
    <name evidence="3" type="ORF">SAMN04489759_105119</name>
</gene>
<feature type="region of interest" description="Disordered" evidence="1">
    <location>
        <begin position="788"/>
        <end position="856"/>
    </location>
</feature>
<feature type="compositionally biased region" description="Gly residues" evidence="1">
    <location>
        <begin position="745"/>
        <end position="757"/>
    </location>
</feature>
<dbReference type="AlphaFoldDB" id="A0A1G7S9W8"/>
<organism evidence="3 4">
    <name type="scientific">Sulfitobacter delicatus</name>
    <dbReference type="NCBI Taxonomy" id="218672"/>
    <lineage>
        <taxon>Bacteria</taxon>
        <taxon>Pseudomonadati</taxon>
        <taxon>Pseudomonadota</taxon>
        <taxon>Alphaproteobacteria</taxon>
        <taxon>Rhodobacterales</taxon>
        <taxon>Roseobacteraceae</taxon>
        <taxon>Sulfitobacter</taxon>
    </lineage>
</organism>
<feature type="region of interest" description="Disordered" evidence="1">
    <location>
        <begin position="732"/>
        <end position="767"/>
    </location>
</feature>
<keyword evidence="4" id="KW-1185">Reference proteome</keyword>
<evidence type="ECO:0000259" key="2">
    <source>
        <dbReference type="Pfam" id="PF21722"/>
    </source>
</evidence>
<dbReference type="Pfam" id="PF21722">
    <property type="entry name" value="Gly_rich_2"/>
    <property type="match status" value="1"/>
</dbReference>
<dbReference type="Proteomes" id="UP000199399">
    <property type="component" value="Unassembled WGS sequence"/>
</dbReference>
<sequence length="856" mass="84186">MADFPGMILTAAGRQLQAKAQIGQALTFTRVALGSGATPAQPEALTAMVDEEKSLSIQSFEVLGDGTSKMRVILTNQGVTEGFFVTEIGVFARDPDTLQEHLYSYSNSGAQSDFLPAEGGATVVEQIFDLITVVGTVQNVTALIDDFITIATKADVDELRPYIIPAAGTVGQMLRKATNAEGDAEWFDPSEGYDLRIASVSEVRTAVEGQSVFNLSQTITSGLAVYVDGLRLRTDEWDALNATQVRLDAALTAGQKVEFVNNEEVGAGAGGGSMVTLDGPSLVFPGSSNTLTITNHDSFSTYAVATDVGTASLSGATITLDIPGGASAGNLNLSVTRNGATAIFQIAIGAQSVAQPSFLSPAGGASGLSSGLLLTTGAFVTYPNGADTHSESDWEIADDAGFTNVVWSSSADIANLTSVDVPAGTLSVSTTYYARVRHRGGSLGASNWSDSVSFSTASTFIAVPSITSPEAGATGVAPTGPFTSSAFATDAGADTHATSDWQIAADAEFANIISDVSASTDLTSHTVSSGALDYSETYWVRVRHRGASGQVSAWSDAVQFDTAPLAGQQEFTEPGTYSFIVPAGVTSISAVTVGGGGSGAAAEQNWPNGGGGGGGGALAFENDITVTPGEVLTVEVGAGGATAVMQQGIAGQETRLKRGGATLVGASGGGAGARGSGGSSGAGGAGGSGGAVLSGTGFSGGNGGDGKVGAGSEGAGGGGGGAAGYAGSGGNGNDAAPNSSSNTPGSGGSGGGGGGGDMNATAANVQEGKGGGGVGIYGQGSSANGNDASSLTQWGYSAPAGRGGSGGDQGTSSGGAFGGGGGGGRSTVGFAGGNGALRIIWPGNTRQFPSSNTADV</sequence>
<protein>
    <recommendedName>
        <fullName evidence="2">Glycine-rich domain-containing protein</fullName>
    </recommendedName>
</protein>
<feature type="compositionally biased region" description="Polar residues" evidence="1">
    <location>
        <begin position="844"/>
        <end position="856"/>
    </location>
</feature>
<dbReference type="InterPro" id="IPR049304">
    <property type="entry name" value="Gly_rich_dom"/>
</dbReference>
<dbReference type="RefSeq" id="WP_093742167.1">
    <property type="nucleotide sequence ID" value="NZ_FNBP01000005.1"/>
</dbReference>
<feature type="domain" description="Glycine-rich" evidence="2">
    <location>
        <begin position="573"/>
        <end position="785"/>
    </location>
</feature>
<proteinExistence type="predicted"/>
<feature type="compositionally biased region" description="Gly residues" evidence="1">
    <location>
        <begin position="801"/>
        <end position="835"/>
    </location>
</feature>
<dbReference type="Gene3D" id="2.60.40.10">
    <property type="entry name" value="Immunoglobulins"/>
    <property type="match status" value="2"/>
</dbReference>
<dbReference type="EMBL" id="FNBP01000005">
    <property type="protein sequence ID" value="SDG19249.1"/>
    <property type="molecule type" value="Genomic_DNA"/>
</dbReference>
<evidence type="ECO:0000313" key="3">
    <source>
        <dbReference type="EMBL" id="SDG19249.1"/>
    </source>
</evidence>
<feature type="compositionally biased region" description="Low complexity" evidence="1">
    <location>
        <begin position="733"/>
        <end position="742"/>
    </location>
</feature>
<dbReference type="STRING" id="218672.SAMN04489759_105119"/>
<accession>A0A1G7S9W8</accession>